<keyword evidence="6" id="KW-0227">DNA damage</keyword>
<feature type="domain" description="ABC transporter" evidence="14">
    <location>
        <begin position="245"/>
        <end position="577"/>
    </location>
</feature>
<dbReference type="InterPro" id="IPR017871">
    <property type="entry name" value="ABC_transporter-like_CS"/>
</dbReference>
<dbReference type="Gene3D" id="3.40.50.300">
    <property type="entry name" value="P-loop containing nucleotide triphosphate hydrolases"/>
    <property type="match status" value="3"/>
</dbReference>
<dbReference type="Gene3D" id="1.10.8.280">
    <property type="entry name" value="ABC transporter ATPase domain-like"/>
    <property type="match status" value="1"/>
</dbReference>
<keyword evidence="3" id="KW-0479">Metal-binding</keyword>
<dbReference type="AlphaFoldDB" id="A0A644UF51"/>
<dbReference type="PROSITE" id="PS50893">
    <property type="entry name" value="ABC_TRANSPORTER_2"/>
    <property type="match status" value="2"/>
</dbReference>
<keyword evidence="9" id="KW-0862">Zinc</keyword>
<dbReference type="PROSITE" id="PS00211">
    <property type="entry name" value="ABC_TRANSPORTER_1"/>
    <property type="match status" value="1"/>
</dbReference>
<evidence type="ECO:0000256" key="11">
    <source>
        <dbReference type="ARBA" id="ARBA00022881"/>
    </source>
</evidence>
<dbReference type="InterPro" id="IPR027417">
    <property type="entry name" value="P-loop_NTPase"/>
</dbReference>
<evidence type="ECO:0000256" key="10">
    <source>
        <dbReference type="ARBA" id="ARBA00022840"/>
    </source>
</evidence>
<dbReference type="NCBIfam" id="TIGR00630">
    <property type="entry name" value="uvra"/>
    <property type="match status" value="1"/>
</dbReference>
<dbReference type="GO" id="GO:0004518">
    <property type="term" value="F:nuclease activity"/>
    <property type="evidence" value="ECO:0007669"/>
    <property type="project" value="UniProtKB-KW"/>
</dbReference>
<dbReference type="Pfam" id="PF17760">
    <property type="entry name" value="UvrA_inter"/>
    <property type="match status" value="1"/>
</dbReference>
<accession>A0A644UF51</accession>
<dbReference type="SUPFAM" id="SSF52540">
    <property type="entry name" value="P-loop containing nucleoside triphosphate hydrolases"/>
    <property type="match status" value="2"/>
</dbReference>
<reference evidence="15" key="1">
    <citation type="submission" date="2019-08" db="EMBL/GenBank/DDBJ databases">
        <authorList>
            <person name="Kucharzyk K."/>
            <person name="Murdoch R.W."/>
            <person name="Higgins S."/>
            <person name="Loffler F."/>
        </authorList>
    </citation>
    <scope>NUCLEOTIDE SEQUENCE</scope>
</reference>
<keyword evidence="12" id="KW-0238">DNA-binding</keyword>
<dbReference type="InterPro" id="IPR003439">
    <property type="entry name" value="ABC_transporter-like_ATP-bd"/>
</dbReference>
<dbReference type="Pfam" id="PF17755">
    <property type="entry name" value="UvrA_DNA-bind"/>
    <property type="match status" value="1"/>
</dbReference>
<dbReference type="GO" id="GO:0006289">
    <property type="term" value="P:nucleotide-excision repair"/>
    <property type="evidence" value="ECO:0007669"/>
    <property type="project" value="InterPro"/>
</dbReference>
<feature type="domain" description="ABC transporter" evidence="14">
    <location>
        <begin position="590"/>
        <end position="926"/>
    </location>
</feature>
<dbReference type="Gene3D" id="1.20.1580.10">
    <property type="entry name" value="ABC transporter ATPase like domain"/>
    <property type="match status" value="3"/>
</dbReference>
<evidence type="ECO:0000313" key="15">
    <source>
        <dbReference type="EMBL" id="MPL77500.1"/>
    </source>
</evidence>
<dbReference type="EMBL" id="VSSQ01000107">
    <property type="protein sequence ID" value="MPL77500.1"/>
    <property type="molecule type" value="Genomic_DNA"/>
</dbReference>
<dbReference type="PANTHER" id="PTHR43152:SF3">
    <property type="entry name" value="UVRABC SYSTEM PROTEIN A"/>
    <property type="match status" value="1"/>
</dbReference>
<gene>
    <name evidence="15" type="primary">uvrA_13</name>
    <name evidence="15" type="ORF">SDC9_23356</name>
</gene>
<keyword evidence="2" id="KW-0963">Cytoplasm</keyword>
<evidence type="ECO:0000256" key="6">
    <source>
        <dbReference type="ARBA" id="ARBA00022763"/>
    </source>
</evidence>
<evidence type="ECO:0000256" key="12">
    <source>
        <dbReference type="ARBA" id="ARBA00023125"/>
    </source>
</evidence>
<evidence type="ECO:0000256" key="2">
    <source>
        <dbReference type="ARBA" id="ARBA00022490"/>
    </source>
</evidence>
<evidence type="ECO:0000256" key="8">
    <source>
        <dbReference type="ARBA" id="ARBA00022771"/>
    </source>
</evidence>
<proteinExistence type="predicted"/>
<evidence type="ECO:0000259" key="14">
    <source>
        <dbReference type="PROSITE" id="PS50893"/>
    </source>
</evidence>
<dbReference type="GO" id="GO:0016887">
    <property type="term" value="F:ATP hydrolysis activity"/>
    <property type="evidence" value="ECO:0007669"/>
    <property type="project" value="InterPro"/>
</dbReference>
<keyword evidence="8" id="KW-0863">Zinc-finger</keyword>
<protein>
    <submittedName>
        <fullName evidence="15">UvrABC system protein A</fullName>
    </submittedName>
</protein>
<dbReference type="GO" id="GO:0003677">
    <property type="term" value="F:DNA binding"/>
    <property type="evidence" value="ECO:0007669"/>
    <property type="project" value="UniProtKB-KW"/>
</dbReference>
<dbReference type="GO" id="GO:0009380">
    <property type="term" value="C:excinuclease repair complex"/>
    <property type="evidence" value="ECO:0007669"/>
    <property type="project" value="InterPro"/>
</dbReference>
<keyword evidence="10" id="KW-0067">ATP-binding</keyword>
<name>A0A644UF51_9ZZZZ</name>
<evidence type="ECO:0000256" key="9">
    <source>
        <dbReference type="ARBA" id="ARBA00022833"/>
    </source>
</evidence>
<dbReference type="Gene3D" id="3.30.190.20">
    <property type="match status" value="1"/>
</dbReference>
<evidence type="ECO:0000256" key="3">
    <source>
        <dbReference type="ARBA" id="ARBA00022723"/>
    </source>
</evidence>
<dbReference type="GO" id="GO:0008270">
    <property type="term" value="F:zinc ion binding"/>
    <property type="evidence" value="ECO:0007669"/>
    <property type="project" value="UniProtKB-KW"/>
</dbReference>
<evidence type="ECO:0000256" key="4">
    <source>
        <dbReference type="ARBA" id="ARBA00022737"/>
    </source>
</evidence>
<dbReference type="InterPro" id="IPR041552">
    <property type="entry name" value="UvrA_DNA-bd"/>
</dbReference>
<evidence type="ECO:0000256" key="5">
    <source>
        <dbReference type="ARBA" id="ARBA00022741"/>
    </source>
</evidence>
<dbReference type="GO" id="GO:0005737">
    <property type="term" value="C:cytoplasm"/>
    <property type="evidence" value="ECO:0007669"/>
    <property type="project" value="UniProtKB-SubCell"/>
</dbReference>
<dbReference type="InterPro" id="IPR041102">
    <property type="entry name" value="UvrA_inter"/>
</dbReference>
<dbReference type="GO" id="GO:0005524">
    <property type="term" value="F:ATP binding"/>
    <property type="evidence" value="ECO:0007669"/>
    <property type="project" value="UniProtKB-KW"/>
</dbReference>
<evidence type="ECO:0000256" key="7">
    <source>
        <dbReference type="ARBA" id="ARBA00022769"/>
    </source>
</evidence>
<organism evidence="15">
    <name type="scientific">bioreactor metagenome</name>
    <dbReference type="NCBI Taxonomy" id="1076179"/>
    <lineage>
        <taxon>unclassified sequences</taxon>
        <taxon>metagenomes</taxon>
        <taxon>ecological metagenomes</taxon>
    </lineage>
</organism>
<keyword evidence="5" id="KW-0547">Nucleotide-binding</keyword>
<evidence type="ECO:0000256" key="13">
    <source>
        <dbReference type="ARBA" id="ARBA00023204"/>
    </source>
</evidence>
<keyword evidence="4" id="KW-0677">Repeat</keyword>
<keyword evidence="7" id="KW-0228">DNA excision</keyword>
<dbReference type="PANTHER" id="PTHR43152">
    <property type="entry name" value="UVRABC SYSTEM PROTEIN A"/>
    <property type="match status" value="1"/>
</dbReference>
<dbReference type="InterPro" id="IPR004602">
    <property type="entry name" value="UvrA"/>
</dbReference>
<keyword evidence="13" id="KW-0234">DNA repair</keyword>
<comment type="caution">
    <text evidence="15">The sequence shown here is derived from an EMBL/GenBank/DDBJ whole genome shotgun (WGS) entry which is preliminary data.</text>
</comment>
<keyword evidence="11" id="KW-0267">Excision nuclease</keyword>
<comment type="subcellular location">
    <subcellularLocation>
        <location evidence="1">Cytoplasm</location>
    </subcellularLocation>
</comment>
<sequence>MNSKEINKENYIIIKGARVNNLKNINVAIPHNKLVVITGLSGSGKTSLAFDTLFAEGQRRYVESLSSYARQFLGRMNKPEVDSISGISPAIALEQKSTNRNPRSTVGTISEIYEYIKLLYAKIGRTFSPISGEEVTRDSVSNVVDKLLNLPKGTVVYILSPIKLKEGETFKMRFELLLQLGYVRLMIEDKIVRIEDITEDKIEKAAQIRILVDRITIDIESEDVYLRLSDSVHTAFYEGDGECIVVKDDETMSFSNRFEKDGIEFTKPSENFFAFNNPYGACPNCSGSGTIEGISEDLVITQPNLSVYEGVVNCWKGEIMKKFKDEFIEKANGFPIHRPYNKLSQKDKDYLWNGDENVVGINGFFEMLVKESYKIQFRVMLSRYRGRTVCPDCKGTRLRKDAGYVKIDNKSIIDLVLMPVDDLAGFFKEIKLNDYEKQVSQRLIAEINQRLGYLQDVGLGYLTLNRQSSTLSGGESQRIALATSLGSPLIGSMYILDEPSIGLHARDTNNLINVLLKLRDAGNSVIVVEHDEEIIRAADYIIDIGPLAGVNGGEVVFEGEYKDLIKVENSLTSKYINNELTIPLPQRRRKWKESIIIEHCNENNLKDITLQMPLNTLTVVCGVSGSGKTTLIKNIFYNSILMHLGEAVENVPKAALPTGSLSIVKSIQLIDQNPIGRSSRSNPATYLGAFDEIRNLFSMQPLAKKRGLKPGYFSFNVEGGRCEECKGEGTITIPMQFMADVLLPCNVCNSTRYKEEALEIQYRGKSVADILSLTIEKAVEFFSEDKENPIAAKISSKLQPLIKVGLGYLQLGQSSTTISGGEAQRIKLAYYLTKGVNDKPTIFIFDEPSTGLHFHDINKLNIALEELVNFGHTVIVIEHHADIIKVADWVIELGKEGGNNGGEITFTGTPEDMARDNSTQTGKYIKDKLNI</sequence>
<evidence type="ECO:0000256" key="1">
    <source>
        <dbReference type="ARBA" id="ARBA00004496"/>
    </source>
</evidence>